<organism evidence="1 2">
    <name type="scientific">Macrostomum lignano</name>
    <dbReference type="NCBI Taxonomy" id="282301"/>
    <lineage>
        <taxon>Eukaryota</taxon>
        <taxon>Metazoa</taxon>
        <taxon>Spiralia</taxon>
        <taxon>Lophotrochozoa</taxon>
        <taxon>Platyhelminthes</taxon>
        <taxon>Rhabditophora</taxon>
        <taxon>Macrostomorpha</taxon>
        <taxon>Macrostomida</taxon>
        <taxon>Macrostomidae</taxon>
        <taxon>Macrostomum</taxon>
    </lineage>
</organism>
<protein>
    <submittedName>
        <fullName evidence="1">Uncharacterized protein</fullName>
    </submittedName>
</protein>
<proteinExistence type="predicted"/>
<reference evidence="1 2" key="1">
    <citation type="submission" date="2017-06" db="EMBL/GenBank/DDBJ databases">
        <title>A platform for efficient transgenesis in Macrostomum lignano, a flatworm model organism for stem cell research.</title>
        <authorList>
            <person name="Berezikov E."/>
        </authorList>
    </citation>
    <scope>NUCLEOTIDE SEQUENCE [LARGE SCALE GENOMIC DNA]</scope>
    <source>
        <strain evidence="1">DV1</strain>
        <tissue evidence="1">Whole organism</tissue>
    </source>
</reference>
<gene>
    <name evidence="1" type="ORF">BOX15_Mlig008448g3</name>
</gene>
<comment type="caution">
    <text evidence="1">The sequence shown here is derived from an EMBL/GenBank/DDBJ whole genome shotgun (WGS) entry which is preliminary data.</text>
</comment>
<dbReference type="Proteomes" id="UP000215902">
    <property type="component" value="Unassembled WGS sequence"/>
</dbReference>
<sequence>MDCKSCSSQNCKCGPNCTPGGDCCKKNGCGCLAKSEAATSVGGCCGGAKNAAATAASDKACKCGTGCTPGGECCKRNNCHCSE</sequence>
<name>A0A267H2E1_9PLAT</name>
<dbReference type="EMBL" id="NIVC01000051">
    <property type="protein sequence ID" value="PAA92471.1"/>
    <property type="molecule type" value="Genomic_DNA"/>
</dbReference>
<accession>A0A267H2E1</accession>
<dbReference type="AlphaFoldDB" id="A0A267H2E1"/>
<keyword evidence="2" id="KW-1185">Reference proteome</keyword>
<evidence type="ECO:0000313" key="1">
    <source>
        <dbReference type="EMBL" id="PAA92471.1"/>
    </source>
</evidence>
<evidence type="ECO:0000313" key="2">
    <source>
        <dbReference type="Proteomes" id="UP000215902"/>
    </source>
</evidence>